<evidence type="ECO:0000313" key="2">
    <source>
        <dbReference type="WBParaSite" id="ALUE_0000845001-mRNA-1"/>
    </source>
</evidence>
<reference evidence="2" key="1">
    <citation type="submission" date="2016-05" db="UniProtKB">
        <authorList>
            <consortium name="WormBaseParasite"/>
        </authorList>
    </citation>
    <scope>IDENTIFICATION</scope>
</reference>
<organism evidence="1 2">
    <name type="scientific">Ascaris lumbricoides</name>
    <name type="common">Giant roundworm</name>
    <dbReference type="NCBI Taxonomy" id="6252"/>
    <lineage>
        <taxon>Eukaryota</taxon>
        <taxon>Metazoa</taxon>
        <taxon>Ecdysozoa</taxon>
        <taxon>Nematoda</taxon>
        <taxon>Chromadorea</taxon>
        <taxon>Rhabditida</taxon>
        <taxon>Spirurina</taxon>
        <taxon>Ascaridomorpha</taxon>
        <taxon>Ascaridoidea</taxon>
        <taxon>Ascarididae</taxon>
        <taxon>Ascaris</taxon>
    </lineage>
</organism>
<sequence length="96" mass="10577">MTFISGATGGRVFGDKRHWMLLGEGAEEDGNVKVDYKRGRSIKESQEKMAEKIDVDEMICKLLNVGSPGCSLTKTVKEQDVMNLCTIAKEVLVLQA</sequence>
<dbReference type="Proteomes" id="UP000036681">
    <property type="component" value="Unplaced"/>
</dbReference>
<dbReference type="AlphaFoldDB" id="A0A0M3HY96"/>
<protein>
    <submittedName>
        <fullName evidence="2">NifU_N domain-containing protein</fullName>
    </submittedName>
</protein>
<accession>A0A0M3HY96</accession>
<proteinExistence type="predicted"/>
<keyword evidence="1" id="KW-1185">Reference proteome</keyword>
<evidence type="ECO:0000313" key="1">
    <source>
        <dbReference type="Proteomes" id="UP000036681"/>
    </source>
</evidence>
<dbReference type="WBParaSite" id="ALUE_0000845001-mRNA-1">
    <property type="protein sequence ID" value="ALUE_0000845001-mRNA-1"/>
    <property type="gene ID" value="ALUE_0000845001"/>
</dbReference>
<name>A0A0M3HY96_ASCLU</name>